<protein>
    <submittedName>
        <fullName evidence="1">29396_t:CDS:1</fullName>
    </submittedName>
</protein>
<sequence>MDEETQKIAEQISYTKNIANPKIHYTNNQKMEIAILQTKDKESVENANISNKPQTKTKLSNNIELEVIV</sequence>
<name>A0ABN7V4K2_GIGMA</name>
<keyword evidence="2" id="KW-1185">Reference proteome</keyword>
<organism evidence="1 2">
    <name type="scientific">Gigaspora margarita</name>
    <dbReference type="NCBI Taxonomy" id="4874"/>
    <lineage>
        <taxon>Eukaryota</taxon>
        <taxon>Fungi</taxon>
        <taxon>Fungi incertae sedis</taxon>
        <taxon>Mucoromycota</taxon>
        <taxon>Glomeromycotina</taxon>
        <taxon>Glomeromycetes</taxon>
        <taxon>Diversisporales</taxon>
        <taxon>Gigasporaceae</taxon>
        <taxon>Gigaspora</taxon>
    </lineage>
</organism>
<evidence type="ECO:0000313" key="2">
    <source>
        <dbReference type="Proteomes" id="UP000789901"/>
    </source>
</evidence>
<gene>
    <name evidence="1" type="ORF">GMARGA_LOCUS14161</name>
</gene>
<evidence type="ECO:0000313" key="1">
    <source>
        <dbReference type="EMBL" id="CAG8728432.1"/>
    </source>
</evidence>
<reference evidence="1 2" key="1">
    <citation type="submission" date="2021-06" db="EMBL/GenBank/DDBJ databases">
        <authorList>
            <person name="Kallberg Y."/>
            <person name="Tangrot J."/>
            <person name="Rosling A."/>
        </authorList>
    </citation>
    <scope>NUCLEOTIDE SEQUENCE [LARGE SCALE GENOMIC DNA]</scope>
    <source>
        <strain evidence="1 2">120-4 pot B 10/14</strain>
    </source>
</reference>
<comment type="caution">
    <text evidence="1">The sequence shown here is derived from an EMBL/GenBank/DDBJ whole genome shotgun (WGS) entry which is preliminary data.</text>
</comment>
<dbReference type="EMBL" id="CAJVQB010009270">
    <property type="protein sequence ID" value="CAG8728432.1"/>
    <property type="molecule type" value="Genomic_DNA"/>
</dbReference>
<accession>A0ABN7V4K2</accession>
<proteinExistence type="predicted"/>
<dbReference type="Proteomes" id="UP000789901">
    <property type="component" value="Unassembled WGS sequence"/>
</dbReference>